<dbReference type="SMART" id="SM00938">
    <property type="entry name" value="P-II"/>
    <property type="match status" value="1"/>
</dbReference>
<dbReference type="Gene3D" id="3.30.70.120">
    <property type="match status" value="1"/>
</dbReference>
<gene>
    <name evidence="2" type="ORF">DM484_12400</name>
</gene>
<dbReference type="InterPro" id="IPR015867">
    <property type="entry name" value="N-reg_PII/ATP_PRibTrfase_C"/>
</dbReference>
<dbReference type="PRINTS" id="PR00340">
    <property type="entry name" value="PIIGLNB"/>
</dbReference>
<dbReference type="PROSITE" id="PS00638">
    <property type="entry name" value="PII_GLNB_CTER"/>
    <property type="match status" value="1"/>
</dbReference>
<dbReference type="InterPro" id="IPR017918">
    <property type="entry name" value="N-reg_PII_CS"/>
</dbReference>
<dbReference type="GO" id="GO:0005829">
    <property type="term" value="C:cytosol"/>
    <property type="evidence" value="ECO:0007669"/>
    <property type="project" value="TreeGrafter"/>
</dbReference>
<dbReference type="EMBL" id="QJPH01000314">
    <property type="protein sequence ID" value="PZN78676.1"/>
    <property type="molecule type" value="Genomic_DNA"/>
</dbReference>
<dbReference type="Proteomes" id="UP000249396">
    <property type="component" value="Unassembled WGS sequence"/>
</dbReference>
<name>A0A2W4R6T0_9GAMM</name>
<evidence type="ECO:0000256" key="1">
    <source>
        <dbReference type="RuleBase" id="RU003936"/>
    </source>
</evidence>
<dbReference type="SUPFAM" id="SSF54913">
    <property type="entry name" value="GlnB-like"/>
    <property type="match status" value="1"/>
</dbReference>
<dbReference type="Pfam" id="PF00543">
    <property type="entry name" value="P-II"/>
    <property type="match status" value="1"/>
</dbReference>
<dbReference type="AlphaFoldDB" id="A0A2W4R6T0"/>
<sequence>MKEIRAYIQPYVLHDLISKLLDLPGFPGISVSDCSGIGTERLSTSHQFEPFFLRKRIEMIVPDELVETIVSILIEHAHTGNPGDGRIFILDVQEGIRISTKERSQDRP</sequence>
<evidence type="ECO:0000313" key="2">
    <source>
        <dbReference type="EMBL" id="PZN78676.1"/>
    </source>
</evidence>
<comment type="similarity">
    <text evidence="1">Belongs to the P(II) protein family.</text>
</comment>
<dbReference type="PANTHER" id="PTHR30115:SF11">
    <property type="entry name" value="NITROGEN REGULATORY PROTEIN P-II HOMOLOG"/>
    <property type="match status" value="1"/>
</dbReference>
<reference evidence="2 3" key="1">
    <citation type="journal article" date="2018" name="Aquat. Microb. Ecol.">
        <title>Gammaproteobacterial methanotrophs dominate.</title>
        <authorList>
            <person name="Rissanen A.J."/>
            <person name="Saarenheimo J."/>
            <person name="Tiirola M."/>
            <person name="Peura S."/>
            <person name="Aalto S.L."/>
            <person name="Karvinen A."/>
            <person name="Nykanen H."/>
        </authorList>
    </citation>
    <scope>NUCLEOTIDE SEQUENCE [LARGE SCALE GENOMIC DNA]</scope>
    <source>
        <strain evidence="2">AMbin10</strain>
    </source>
</reference>
<organism evidence="2 3">
    <name type="scientific">Candidatus Methylumidiphilus alinenensis</name>
    <dbReference type="NCBI Taxonomy" id="2202197"/>
    <lineage>
        <taxon>Bacteria</taxon>
        <taxon>Pseudomonadati</taxon>
        <taxon>Pseudomonadota</taxon>
        <taxon>Gammaproteobacteria</taxon>
        <taxon>Methylococcales</taxon>
        <taxon>Candidatus Methylumidiphilus</taxon>
    </lineage>
</organism>
<dbReference type="InterPro" id="IPR011322">
    <property type="entry name" value="N-reg_PII-like_a/b"/>
</dbReference>
<dbReference type="PANTHER" id="PTHR30115">
    <property type="entry name" value="NITROGEN REGULATORY PROTEIN P-II"/>
    <property type="match status" value="1"/>
</dbReference>
<accession>A0A2W4R6T0</accession>
<dbReference type="InterPro" id="IPR002187">
    <property type="entry name" value="N-reg_PII"/>
</dbReference>
<dbReference type="GO" id="GO:0005524">
    <property type="term" value="F:ATP binding"/>
    <property type="evidence" value="ECO:0007669"/>
    <property type="project" value="TreeGrafter"/>
</dbReference>
<dbReference type="GO" id="GO:0006808">
    <property type="term" value="P:regulation of nitrogen utilization"/>
    <property type="evidence" value="ECO:0007669"/>
    <property type="project" value="InterPro"/>
</dbReference>
<protein>
    <submittedName>
        <fullName evidence="2">P-II family nitrogen regulator</fullName>
    </submittedName>
</protein>
<evidence type="ECO:0000313" key="3">
    <source>
        <dbReference type="Proteomes" id="UP000249396"/>
    </source>
</evidence>
<dbReference type="PROSITE" id="PS51343">
    <property type="entry name" value="PII_GLNB_DOM"/>
    <property type="match status" value="1"/>
</dbReference>
<comment type="caution">
    <text evidence="2">The sequence shown here is derived from an EMBL/GenBank/DDBJ whole genome shotgun (WGS) entry which is preliminary data.</text>
</comment>
<dbReference type="GO" id="GO:0030234">
    <property type="term" value="F:enzyme regulator activity"/>
    <property type="evidence" value="ECO:0007669"/>
    <property type="project" value="InterPro"/>
</dbReference>
<proteinExistence type="inferred from homology"/>